<accession>A0A8D4BCE9</accession>
<dbReference type="KEGG" id="sfa:Sfla_4520"/>
<name>A0A8D4BCE9_STRFA</name>
<dbReference type="AlphaFoldDB" id="A0A8D4BCE9"/>
<evidence type="ECO:0000313" key="3">
    <source>
        <dbReference type="Proteomes" id="UP000002066"/>
    </source>
</evidence>
<evidence type="ECO:0000313" key="2">
    <source>
        <dbReference type="EMBL" id="ADW05924.1"/>
    </source>
</evidence>
<evidence type="ECO:0000256" key="1">
    <source>
        <dbReference type="SAM" id="MobiDB-lite"/>
    </source>
</evidence>
<sequence length="58" mass="5830">MSEARTDTTQTRPPEADTGRGDAGGYGKHRGGASAESVTAQPHGRHRRPSEGGGGAAA</sequence>
<reference evidence="2 3" key="1">
    <citation type="submission" date="2011-01" db="EMBL/GenBank/DDBJ databases">
        <title>Complete sequence of chromosome of Streptomyces flavogriseus ATCC 33331.</title>
        <authorList>
            <consortium name="US DOE Joint Genome Institute"/>
            <person name="Lucas S."/>
            <person name="Copeland A."/>
            <person name="Lapidus A."/>
            <person name="Cheng J.-F."/>
            <person name="Goodwin L."/>
            <person name="Pitluck S."/>
            <person name="Davenport K."/>
            <person name="Detter J.C."/>
            <person name="Han C."/>
            <person name="Tapia R."/>
            <person name="Land M."/>
            <person name="Hauser L."/>
            <person name="Kyrpides N."/>
            <person name="Ivanova N."/>
            <person name="Ovchinnikova G."/>
            <person name="Pagani I."/>
            <person name="Brumm P."/>
            <person name="Mead D."/>
            <person name="Woyke T."/>
        </authorList>
    </citation>
    <scope>NUCLEOTIDE SEQUENCE [LARGE SCALE GENOMIC DNA]</scope>
    <source>
        <strain evidence="3">ATCC 33331 / IAF-45CD</strain>
    </source>
</reference>
<dbReference type="Proteomes" id="UP000002066">
    <property type="component" value="Chromosome"/>
</dbReference>
<protein>
    <submittedName>
        <fullName evidence="2">Uncharacterized protein</fullName>
    </submittedName>
</protein>
<dbReference type="EMBL" id="CP002475">
    <property type="protein sequence ID" value="ADW05924.1"/>
    <property type="molecule type" value="Genomic_DNA"/>
</dbReference>
<organism evidence="2 3">
    <name type="scientific">Streptomyces pratensis (strain ATCC 33331 / IAF-45CD)</name>
    <dbReference type="NCBI Taxonomy" id="591167"/>
    <lineage>
        <taxon>Bacteria</taxon>
        <taxon>Bacillati</taxon>
        <taxon>Actinomycetota</taxon>
        <taxon>Actinomycetes</taxon>
        <taxon>Kitasatosporales</taxon>
        <taxon>Streptomycetaceae</taxon>
        <taxon>Streptomyces</taxon>
    </lineage>
</organism>
<gene>
    <name evidence="2" type="ordered locus">Sfla_4520</name>
</gene>
<feature type="region of interest" description="Disordered" evidence="1">
    <location>
        <begin position="1"/>
        <end position="58"/>
    </location>
</feature>
<proteinExistence type="predicted"/>